<feature type="transmembrane region" description="Helical" evidence="2">
    <location>
        <begin position="215"/>
        <end position="239"/>
    </location>
</feature>
<feature type="transmembrane region" description="Helical" evidence="2">
    <location>
        <begin position="145"/>
        <end position="165"/>
    </location>
</feature>
<feature type="transmembrane region" description="Helical" evidence="2">
    <location>
        <begin position="107"/>
        <end position="133"/>
    </location>
</feature>
<dbReference type="InterPro" id="IPR045339">
    <property type="entry name" value="DUF6534"/>
</dbReference>
<sequence>MASRMLLSRGVADAARMIEIGGPISGGPIMLELAASILEDPSNTTAISQEDLLEAGLKELIGPHNGLFMGPILIGFRTDIFLAGIMLKQLTLWWKYAREDRLFIKIIIAWCTVFGIIGTIFNLAFCFHIFVYNYGRYTTLTEPQWSSWLGLISPLTSAGVQLFYCDRAYKLSGRNKVLALTILSAILLSVIGGIGSKITTVSNADPSKARLATTFIYLLTAGAMVADFIITAAILWCLARSKSGWNVTDKVVSKLLAISAESQLPPTLLAMVFLIIFAYKTTKAAANPTQVVIDVTSNLTIFFMMVIPKTYIVGFIAVLNARTALRAVFTSSHEASSGRRKQTTDFPLSVRRGGESRGVRITTETYTKNEPTSPVKAFSSHLAAFSEGRVQLDDEESLRRIGGSGSEAGSKTGLTWIEPSRD</sequence>
<evidence type="ECO:0000313" key="5">
    <source>
        <dbReference type="Proteomes" id="UP000078595"/>
    </source>
</evidence>
<feature type="transmembrane region" description="Helical" evidence="2">
    <location>
        <begin position="299"/>
        <end position="319"/>
    </location>
</feature>
<name>A0AAJ8MGA7_9TREE</name>
<dbReference type="PANTHER" id="PTHR40465:SF1">
    <property type="entry name" value="DUF6534 DOMAIN-CONTAINING PROTEIN"/>
    <property type="match status" value="1"/>
</dbReference>
<evidence type="ECO:0000256" key="2">
    <source>
        <dbReference type="SAM" id="Phobius"/>
    </source>
</evidence>
<evidence type="ECO:0000313" key="4">
    <source>
        <dbReference type="EMBL" id="WWC59992.1"/>
    </source>
</evidence>
<reference evidence="4" key="2">
    <citation type="submission" date="2024-02" db="EMBL/GenBank/DDBJ databases">
        <title>Comparative genomics of Cryptococcus and Kwoniella reveals pathogenesis evolution and contrasting modes of karyotype evolution via chromosome fusion or intercentromeric recombination.</title>
        <authorList>
            <person name="Coelho M.A."/>
            <person name="David-Palma M."/>
            <person name="Shea T."/>
            <person name="Bowers K."/>
            <person name="McGinley-Smith S."/>
            <person name="Mohammad A.W."/>
            <person name="Gnirke A."/>
            <person name="Yurkov A.M."/>
            <person name="Nowrousian M."/>
            <person name="Sun S."/>
            <person name="Cuomo C.A."/>
            <person name="Heitman J."/>
        </authorList>
    </citation>
    <scope>NUCLEOTIDE SEQUENCE</scope>
    <source>
        <strain evidence="4">CBS 10117</strain>
    </source>
</reference>
<dbReference type="RefSeq" id="XP_065824646.1">
    <property type="nucleotide sequence ID" value="XM_065968574.1"/>
</dbReference>
<feature type="transmembrane region" description="Helical" evidence="2">
    <location>
        <begin position="251"/>
        <end position="279"/>
    </location>
</feature>
<dbReference type="Pfam" id="PF20152">
    <property type="entry name" value="DUF6534"/>
    <property type="match status" value="1"/>
</dbReference>
<evidence type="ECO:0000256" key="1">
    <source>
        <dbReference type="SAM" id="MobiDB-lite"/>
    </source>
</evidence>
<gene>
    <name evidence="4" type="ORF">I303_102555</name>
</gene>
<feature type="region of interest" description="Disordered" evidence="1">
    <location>
        <begin position="395"/>
        <end position="422"/>
    </location>
</feature>
<evidence type="ECO:0000259" key="3">
    <source>
        <dbReference type="Pfam" id="PF20152"/>
    </source>
</evidence>
<organism evidence="4 5">
    <name type="scientific">Kwoniella dejecticola CBS 10117</name>
    <dbReference type="NCBI Taxonomy" id="1296121"/>
    <lineage>
        <taxon>Eukaryota</taxon>
        <taxon>Fungi</taxon>
        <taxon>Dikarya</taxon>
        <taxon>Basidiomycota</taxon>
        <taxon>Agaricomycotina</taxon>
        <taxon>Tremellomycetes</taxon>
        <taxon>Tremellales</taxon>
        <taxon>Cryptococcaceae</taxon>
        <taxon>Kwoniella</taxon>
    </lineage>
</organism>
<keyword evidence="5" id="KW-1185">Reference proteome</keyword>
<dbReference type="PANTHER" id="PTHR40465">
    <property type="entry name" value="CHROMOSOME 1, WHOLE GENOME SHOTGUN SEQUENCE"/>
    <property type="match status" value="1"/>
</dbReference>
<keyword evidence="2" id="KW-1133">Transmembrane helix</keyword>
<reference evidence="4" key="1">
    <citation type="submission" date="2013-07" db="EMBL/GenBank/DDBJ databases">
        <authorList>
            <consortium name="The Broad Institute Genome Sequencing Platform"/>
            <person name="Cuomo C."/>
            <person name="Litvintseva A."/>
            <person name="Chen Y."/>
            <person name="Heitman J."/>
            <person name="Sun S."/>
            <person name="Springer D."/>
            <person name="Dromer F."/>
            <person name="Young S.K."/>
            <person name="Zeng Q."/>
            <person name="Gargeya S."/>
            <person name="Fitzgerald M."/>
            <person name="Abouelleil A."/>
            <person name="Alvarado L."/>
            <person name="Berlin A.M."/>
            <person name="Chapman S.B."/>
            <person name="Dewar J."/>
            <person name="Goldberg J."/>
            <person name="Griggs A."/>
            <person name="Gujja S."/>
            <person name="Hansen M."/>
            <person name="Howarth C."/>
            <person name="Imamovic A."/>
            <person name="Larimer J."/>
            <person name="McCowan C."/>
            <person name="Murphy C."/>
            <person name="Pearson M."/>
            <person name="Priest M."/>
            <person name="Roberts A."/>
            <person name="Saif S."/>
            <person name="Shea T."/>
            <person name="Sykes S."/>
            <person name="Wortman J."/>
            <person name="Nusbaum C."/>
            <person name="Birren B."/>
        </authorList>
    </citation>
    <scope>NUCLEOTIDE SEQUENCE</scope>
    <source>
        <strain evidence="4">CBS 10117</strain>
    </source>
</reference>
<dbReference type="AlphaFoldDB" id="A0AAJ8MGA7"/>
<feature type="transmembrane region" description="Helical" evidence="2">
    <location>
        <begin position="67"/>
        <end position="87"/>
    </location>
</feature>
<protein>
    <recommendedName>
        <fullName evidence="3">DUF6534 domain-containing protein</fullName>
    </recommendedName>
</protein>
<dbReference type="KEGG" id="kdj:28966268"/>
<proteinExistence type="predicted"/>
<accession>A0AAJ8MGA7</accession>
<keyword evidence="2" id="KW-0812">Transmembrane</keyword>
<feature type="domain" description="DUF6534" evidence="3">
    <location>
        <begin position="223"/>
        <end position="323"/>
    </location>
</feature>
<dbReference type="Proteomes" id="UP000078595">
    <property type="component" value="Chromosome 3"/>
</dbReference>
<keyword evidence="2" id="KW-0472">Membrane</keyword>
<dbReference type="EMBL" id="CP144532">
    <property type="protein sequence ID" value="WWC59992.1"/>
    <property type="molecule type" value="Genomic_DNA"/>
</dbReference>
<feature type="transmembrane region" description="Helical" evidence="2">
    <location>
        <begin position="177"/>
        <end position="195"/>
    </location>
</feature>
<dbReference type="GeneID" id="28966268"/>